<evidence type="ECO:0000313" key="14">
    <source>
        <dbReference type="Proteomes" id="UP000694388"/>
    </source>
</evidence>
<dbReference type="SUPFAM" id="SSF57959">
    <property type="entry name" value="Leucine zipper domain"/>
    <property type="match status" value="1"/>
</dbReference>
<dbReference type="PANTHER" id="PTHR19304">
    <property type="entry name" value="CYCLIC-AMP RESPONSE ELEMENT BINDING PROTEIN"/>
    <property type="match status" value="1"/>
</dbReference>
<dbReference type="GO" id="GO:0003700">
    <property type="term" value="F:DNA-binding transcription factor activity"/>
    <property type="evidence" value="ECO:0007669"/>
    <property type="project" value="UniProtKB-UniRule"/>
</dbReference>
<feature type="region of interest" description="Disordered" evidence="10">
    <location>
        <begin position="440"/>
        <end position="504"/>
    </location>
</feature>
<dbReference type="Ensembl" id="ENSEBUT00000000412.1">
    <property type="protein sequence ID" value="ENSEBUP00000000123.1"/>
    <property type="gene ID" value="ENSEBUG00000000369.1"/>
</dbReference>
<comment type="subunit">
    <text evidence="7">Binds DNA as a dimer and can form a homodimer in the absence of DNA.</text>
</comment>
<feature type="compositionally biased region" description="Low complexity" evidence="10">
    <location>
        <begin position="473"/>
        <end position="482"/>
    </location>
</feature>
<dbReference type="InterPro" id="IPR016378">
    <property type="entry name" value="TF_CRE-BP1-typ"/>
</dbReference>
<dbReference type="InterPro" id="IPR051027">
    <property type="entry name" value="bZIP_transcription_factors"/>
</dbReference>
<dbReference type="GO" id="GO:0005634">
    <property type="term" value="C:nucleus"/>
    <property type="evidence" value="ECO:0007669"/>
    <property type="project" value="UniProtKB-SubCell"/>
</dbReference>
<keyword evidence="4 7" id="KW-0010">Activator</keyword>
<dbReference type="GeneTree" id="ENSGT00940000156582"/>
<dbReference type="AlphaFoldDB" id="A0A8C4N1V9"/>
<evidence type="ECO:0000256" key="8">
    <source>
        <dbReference type="PROSITE-ProRule" id="PRU00042"/>
    </source>
</evidence>
<keyword evidence="9" id="KW-0175">Coiled coil</keyword>
<dbReference type="SMART" id="SM00338">
    <property type="entry name" value="BRLZ"/>
    <property type="match status" value="1"/>
</dbReference>
<feature type="compositionally biased region" description="Polar residues" evidence="10">
    <location>
        <begin position="154"/>
        <end position="167"/>
    </location>
</feature>
<keyword evidence="6 7" id="KW-0539">Nucleus</keyword>
<evidence type="ECO:0000256" key="4">
    <source>
        <dbReference type="ARBA" id="ARBA00023159"/>
    </source>
</evidence>
<evidence type="ECO:0000256" key="2">
    <source>
        <dbReference type="ARBA" id="ARBA00023015"/>
    </source>
</evidence>
<dbReference type="InterPro" id="IPR046347">
    <property type="entry name" value="bZIP_sf"/>
</dbReference>
<organism evidence="13 14">
    <name type="scientific">Eptatretus burgeri</name>
    <name type="common">Inshore hagfish</name>
    <dbReference type="NCBI Taxonomy" id="7764"/>
    <lineage>
        <taxon>Eukaryota</taxon>
        <taxon>Metazoa</taxon>
        <taxon>Chordata</taxon>
        <taxon>Craniata</taxon>
        <taxon>Vertebrata</taxon>
        <taxon>Cyclostomata</taxon>
        <taxon>Myxini</taxon>
        <taxon>Myxiniformes</taxon>
        <taxon>Myxinidae</taxon>
        <taxon>Eptatretinae</taxon>
        <taxon>Eptatretus</taxon>
    </lineage>
</organism>
<feature type="coiled-coil region" evidence="9">
    <location>
        <begin position="392"/>
        <end position="426"/>
    </location>
</feature>
<dbReference type="InterPro" id="IPR013087">
    <property type="entry name" value="Znf_C2H2_type"/>
</dbReference>
<name>A0A8C4N1V9_EPTBU</name>
<dbReference type="Pfam" id="PF00170">
    <property type="entry name" value="bZIP_1"/>
    <property type="match status" value="1"/>
</dbReference>
<keyword evidence="3 7" id="KW-0238">DNA-binding</keyword>
<keyword evidence="5 7" id="KW-0804">Transcription</keyword>
<dbReference type="Gene3D" id="3.30.160.60">
    <property type="entry name" value="Classic Zinc Finger"/>
    <property type="match status" value="1"/>
</dbReference>
<comment type="similarity">
    <text evidence="7">Belongs to the bZIP family.</text>
</comment>
<sequence length="504" mass="54114">MTIDYNFWLPAKIGCVKMGDDKPFVCLAPGCGQRFTNEDHLAVHKHKHEMTLKLGPMRSDSVIVADQTPTPTRFLKNCEEVGLFHELSGSFDSELKRPSEESSEDAAGKREETTGGKKPPRQPEGSESESVRVKEPVTTESYSPQSAEPRPDTPVTQTSNGKDLTTTSRKPAPSLPRPSSLHLLSRGDGTGVIPQTLDSPTAVSVITQAPPANRQIPPLPGPQPIYIPLHNGQSLPLGFPGPPPSSLPMSPSLASSGVAGGRVIGVVPNIPGIPGPPLNHTGPPPPQPHSEAKMRLKAVLTQQPIHTSLAQPLSIMTTRPEMVSIGPASQHSPIYMGQISPGHLSPQAIGIRTCGGRRRRMSEDDPDERRRKFLERNRAAATRCRLKRKAWVLNLEQKAEELVQTNLQLQNEVTMLRNEVSQLKQLLLAHKDCPVTTLQRSGQGYLSDEDSSASSPTSACRLASGPSNGIADARTGTGRGAAMSPAASRSLPLAVQVRSQSANS</sequence>
<keyword evidence="14" id="KW-1185">Reference proteome</keyword>
<dbReference type="PROSITE" id="PS50217">
    <property type="entry name" value="BZIP"/>
    <property type="match status" value="1"/>
</dbReference>
<keyword evidence="8" id="KW-0863">Zinc-finger</keyword>
<evidence type="ECO:0000256" key="9">
    <source>
        <dbReference type="SAM" id="Coils"/>
    </source>
</evidence>
<evidence type="ECO:0000256" key="3">
    <source>
        <dbReference type="ARBA" id="ARBA00023125"/>
    </source>
</evidence>
<feature type="compositionally biased region" description="Low complexity" evidence="10">
    <location>
        <begin position="168"/>
        <end position="186"/>
    </location>
</feature>
<evidence type="ECO:0000256" key="10">
    <source>
        <dbReference type="SAM" id="MobiDB-lite"/>
    </source>
</evidence>
<proteinExistence type="inferred from homology"/>
<dbReference type="GO" id="GO:0008270">
    <property type="term" value="F:zinc ion binding"/>
    <property type="evidence" value="ECO:0007669"/>
    <property type="project" value="UniProtKB-KW"/>
</dbReference>
<evidence type="ECO:0000259" key="11">
    <source>
        <dbReference type="PROSITE" id="PS50157"/>
    </source>
</evidence>
<dbReference type="GO" id="GO:0003677">
    <property type="term" value="F:DNA binding"/>
    <property type="evidence" value="ECO:0007669"/>
    <property type="project" value="UniProtKB-UniRule"/>
</dbReference>
<accession>A0A8C4N1V9</accession>
<feature type="region of interest" description="Disordered" evidence="10">
    <location>
        <begin position="91"/>
        <end position="196"/>
    </location>
</feature>
<dbReference type="PIRSF" id="PIRSF003153">
    <property type="entry name" value="ATF2_CRE-BP1"/>
    <property type="match status" value="1"/>
</dbReference>
<dbReference type="Proteomes" id="UP000694388">
    <property type="component" value="Unplaced"/>
</dbReference>
<evidence type="ECO:0000256" key="1">
    <source>
        <dbReference type="ARBA" id="ARBA00004123"/>
    </source>
</evidence>
<dbReference type="CDD" id="cd14687">
    <property type="entry name" value="bZIP_ATF2"/>
    <property type="match status" value="1"/>
</dbReference>
<dbReference type="Ensembl" id="ENSEBUT00000000454.1">
    <property type="protein sequence ID" value="ENSEBUP00000000165.1"/>
    <property type="gene ID" value="ENSEBUG00000000369.1"/>
</dbReference>
<evidence type="ECO:0000256" key="5">
    <source>
        <dbReference type="ARBA" id="ARBA00023163"/>
    </source>
</evidence>
<dbReference type="InterPro" id="IPR004827">
    <property type="entry name" value="bZIP"/>
</dbReference>
<dbReference type="PROSITE" id="PS00028">
    <property type="entry name" value="ZINC_FINGER_C2H2_1"/>
    <property type="match status" value="1"/>
</dbReference>
<keyword evidence="8" id="KW-0479">Metal-binding</keyword>
<evidence type="ECO:0000256" key="7">
    <source>
        <dbReference type="PIRNR" id="PIRNR003153"/>
    </source>
</evidence>
<dbReference type="SUPFAM" id="SSF57667">
    <property type="entry name" value="beta-beta-alpha zinc fingers"/>
    <property type="match status" value="1"/>
</dbReference>
<dbReference type="PROSITE" id="PS00036">
    <property type="entry name" value="BZIP_BASIC"/>
    <property type="match status" value="1"/>
</dbReference>
<protein>
    <recommendedName>
        <fullName evidence="7">Cyclic AMP-dependent transcription factor ATF-2</fullName>
    </recommendedName>
</protein>
<evidence type="ECO:0000256" key="6">
    <source>
        <dbReference type="ARBA" id="ARBA00023242"/>
    </source>
</evidence>
<dbReference type="FunFam" id="1.20.5.170:FF:000010">
    <property type="entry name" value="Cyclic AMP-dependent transcription factor ATF-2"/>
    <property type="match status" value="1"/>
</dbReference>
<dbReference type="PROSITE" id="PS50157">
    <property type="entry name" value="ZINC_FINGER_C2H2_2"/>
    <property type="match status" value="1"/>
</dbReference>
<keyword evidence="8" id="KW-0862">Zinc</keyword>
<evidence type="ECO:0000259" key="12">
    <source>
        <dbReference type="PROSITE" id="PS50217"/>
    </source>
</evidence>
<evidence type="ECO:0000313" key="13">
    <source>
        <dbReference type="Ensembl" id="ENSEBUP00000000165.1"/>
    </source>
</evidence>
<feature type="compositionally biased region" description="Basic and acidic residues" evidence="10">
    <location>
        <begin position="93"/>
        <end position="115"/>
    </location>
</feature>
<dbReference type="InterPro" id="IPR036236">
    <property type="entry name" value="Znf_C2H2_sf"/>
</dbReference>
<dbReference type="Gene3D" id="1.20.5.170">
    <property type="match status" value="1"/>
</dbReference>
<feature type="domain" description="C2H2-type" evidence="11">
    <location>
        <begin position="24"/>
        <end position="48"/>
    </location>
</feature>
<keyword evidence="2 7" id="KW-0805">Transcription regulation</keyword>
<feature type="domain" description="BZIP" evidence="12">
    <location>
        <begin position="367"/>
        <end position="430"/>
    </location>
</feature>
<comment type="function">
    <text evidence="7">Transcriptional activator which regulates the transcription of various genes, including those involved in anti-apoptosis, cell growth, and DNA damage response. Dependent on its binding partner, binds to CRE (cAMP response element) consensus sequences (5'-TGACGTCA-3') or to AP-1 (activator protein 1) consensus sequences (5'-TGACTCA-3').</text>
</comment>
<comment type="subcellular location">
    <subcellularLocation>
        <location evidence="1 7">Nucleus</location>
    </subcellularLocation>
</comment>
<reference evidence="13" key="1">
    <citation type="submission" date="2025-05" db="UniProtKB">
        <authorList>
            <consortium name="Ensembl"/>
        </authorList>
    </citation>
    <scope>IDENTIFICATION</scope>
</reference>